<keyword evidence="7" id="KW-1015">Disulfide bond</keyword>
<comment type="cofactor">
    <cofactor evidence="9">
        <name>[2Fe-2S] cluster</name>
        <dbReference type="ChEBI" id="CHEBI:190135"/>
    </cofactor>
</comment>
<comment type="function">
    <text evidence="1">Iron-sulfur subunit of the cytochrome bc1 complex, an essential component of the respiratory electron transport chain required for ATP synthesis. The bc1 complex catalyzes the oxidation of menaquinol and the reduction of cytochrome c in the respiratory chain. The bc1 complex operates through a Q-cycle mechanism that couples electron transfer to generation of the proton gradient that drives ATP synthesis.</text>
</comment>
<evidence type="ECO:0000256" key="5">
    <source>
        <dbReference type="ARBA" id="ARBA00023004"/>
    </source>
</evidence>
<keyword evidence="5" id="KW-0408">Iron</keyword>
<evidence type="ECO:0000313" key="11">
    <source>
        <dbReference type="EMBL" id="AIF40864.1"/>
    </source>
</evidence>
<keyword evidence="12" id="KW-1185">Reference proteome</keyword>
<dbReference type="InterPro" id="IPR017941">
    <property type="entry name" value="Rieske_2Fe-2S"/>
</dbReference>
<dbReference type="Pfam" id="PF00355">
    <property type="entry name" value="Rieske"/>
    <property type="match status" value="1"/>
</dbReference>
<evidence type="ECO:0000256" key="1">
    <source>
        <dbReference type="ARBA" id="ARBA00002494"/>
    </source>
</evidence>
<accession>A0A075JG50</accession>
<dbReference type="SUPFAM" id="SSF50022">
    <property type="entry name" value="ISP domain"/>
    <property type="match status" value="1"/>
</dbReference>
<reference evidence="11 12" key="1">
    <citation type="submission" date="2014-07" db="EMBL/GenBank/DDBJ databases">
        <title>Genome Sequencing of Dermacoccus nishinomiyaensis.</title>
        <authorList>
            <person name="Hong K.W."/>
            <person name="Chan K.G."/>
        </authorList>
    </citation>
    <scope>NUCLEOTIDE SEQUENCE [LARGE SCALE GENOMIC DNA]</scope>
    <source>
        <strain evidence="11 12">M25</strain>
    </source>
</reference>
<feature type="domain" description="Rieske" evidence="10">
    <location>
        <begin position="42"/>
        <end position="134"/>
    </location>
</feature>
<dbReference type="CDD" id="cd03467">
    <property type="entry name" value="Rieske"/>
    <property type="match status" value="1"/>
</dbReference>
<dbReference type="Proteomes" id="UP000027986">
    <property type="component" value="Chromosome"/>
</dbReference>
<evidence type="ECO:0000313" key="12">
    <source>
        <dbReference type="Proteomes" id="UP000027986"/>
    </source>
</evidence>
<dbReference type="RefSeq" id="WP_038570930.1">
    <property type="nucleotide sequence ID" value="NZ_CP008889.1"/>
</dbReference>
<dbReference type="OrthoDB" id="25106at2"/>
<dbReference type="GO" id="GO:0004497">
    <property type="term" value="F:monooxygenase activity"/>
    <property type="evidence" value="ECO:0007669"/>
    <property type="project" value="UniProtKB-ARBA"/>
</dbReference>
<evidence type="ECO:0000256" key="6">
    <source>
        <dbReference type="ARBA" id="ARBA00023014"/>
    </source>
</evidence>
<dbReference type="PANTHER" id="PTHR10134">
    <property type="entry name" value="CYTOCHROME B-C1 COMPLEX SUBUNIT RIESKE, MITOCHONDRIAL"/>
    <property type="match status" value="1"/>
</dbReference>
<dbReference type="InterPro" id="IPR036922">
    <property type="entry name" value="Rieske_2Fe-2S_sf"/>
</dbReference>
<sequence length="136" mass="13800">MSDLQAQFTRRSAMTATIAVAGTGMLAACGGGDDEASTKSVDAAIDASKVSVGSGFVDRGNSIVVTQPTKGTFKAFTSVCPHQGCQVGEVTDKAIVCPCHGSRFDPMTGAVLAGPADKPLAEKKVEVKGSQLHVTG</sequence>
<dbReference type="Gene3D" id="2.102.10.10">
    <property type="entry name" value="Rieske [2Fe-2S] iron-sulphur domain"/>
    <property type="match status" value="1"/>
</dbReference>
<organism evidence="11 12">
    <name type="scientific">Dermacoccus nishinomiyaensis</name>
    <dbReference type="NCBI Taxonomy" id="1274"/>
    <lineage>
        <taxon>Bacteria</taxon>
        <taxon>Bacillati</taxon>
        <taxon>Actinomycetota</taxon>
        <taxon>Actinomycetes</taxon>
        <taxon>Micrococcales</taxon>
        <taxon>Dermacoccaceae</taxon>
        <taxon>Dermacoccus</taxon>
    </lineage>
</organism>
<keyword evidence="3" id="KW-0001">2Fe-2S</keyword>
<proteinExistence type="predicted"/>
<dbReference type="GO" id="GO:0046872">
    <property type="term" value="F:metal ion binding"/>
    <property type="evidence" value="ECO:0007669"/>
    <property type="project" value="UniProtKB-KW"/>
</dbReference>
<dbReference type="GO" id="GO:0051537">
    <property type="term" value="F:2 iron, 2 sulfur cluster binding"/>
    <property type="evidence" value="ECO:0007669"/>
    <property type="project" value="UniProtKB-KW"/>
</dbReference>
<evidence type="ECO:0000259" key="10">
    <source>
        <dbReference type="PROSITE" id="PS51296"/>
    </source>
</evidence>
<dbReference type="HOGENOM" id="CLU_055690_1_4_11"/>
<evidence type="ECO:0000256" key="9">
    <source>
        <dbReference type="ARBA" id="ARBA00034078"/>
    </source>
</evidence>
<dbReference type="GeneID" id="41841056"/>
<dbReference type="eggNOG" id="COG2146">
    <property type="taxonomic scope" value="Bacteria"/>
</dbReference>
<dbReference type="PRINTS" id="PR00162">
    <property type="entry name" value="RIESKE"/>
</dbReference>
<dbReference type="EMBL" id="CP008889">
    <property type="protein sequence ID" value="AIF40864.1"/>
    <property type="molecule type" value="Genomic_DNA"/>
</dbReference>
<keyword evidence="4" id="KW-0479">Metal-binding</keyword>
<keyword evidence="6" id="KW-0411">Iron-sulfur</keyword>
<evidence type="ECO:0000256" key="7">
    <source>
        <dbReference type="ARBA" id="ARBA00023157"/>
    </source>
</evidence>
<evidence type="ECO:0000256" key="8">
    <source>
        <dbReference type="ARBA" id="ARBA00029586"/>
    </source>
</evidence>
<dbReference type="PROSITE" id="PS51296">
    <property type="entry name" value="RIESKE"/>
    <property type="match status" value="1"/>
</dbReference>
<gene>
    <name evidence="11" type="ORF">HX89_07815</name>
</gene>
<evidence type="ECO:0000256" key="4">
    <source>
        <dbReference type="ARBA" id="ARBA00022723"/>
    </source>
</evidence>
<protein>
    <recommendedName>
        <fullName evidence="2">Cytochrome bc1 complex Rieske iron-sulfur subunit</fullName>
    </recommendedName>
    <alternativeName>
        <fullName evidence="8">Cytochrome bc1 reductase complex subunit QcrA</fullName>
    </alternativeName>
</protein>
<dbReference type="AlphaFoldDB" id="A0A075JG50"/>
<dbReference type="InterPro" id="IPR014349">
    <property type="entry name" value="Rieske_Fe-S_prot"/>
</dbReference>
<dbReference type="InterPro" id="IPR005805">
    <property type="entry name" value="Rieske_Fe-S_prot_C"/>
</dbReference>
<dbReference type="GO" id="GO:0016705">
    <property type="term" value="F:oxidoreductase activity, acting on paired donors, with incorporation or reduction of molecular oxygen"/>
    <property type="evidence" value="ECO:0007669"/>
    <property type="project" value="UniProtKB-ARBA"/>
</dbReference>
<evidence type="ECO:0000256" key="2">
    <source>
        <dbReference type="ARBA" id="ARBA00015816"/>
    </source>
</evidence>
<name>A0A075JG50_9MICO</name>
<evidence type="ECO:0000256" key="3">
    <source>
        <dbReference type="ARBA" id="ARBA00022714"/>
    </source>
</evidence>
<dbReference type="KEGG" id="dni:HX89_07815"/>
<dbReference type="GO" id="GO:0016020">
    <property type="term" value="C:membrane"/>
    <property type="evidence" value="ECO:0007669"/>
    <property type="project" value="InterPro"/>
</dbReference>